<dbReference type="EMBL" id="CP041046">
    <property type="protein sequence ID" value="QDE39042.1"/>
    <property type="molecule type" value="Genomic_DNA"/>
</dbReference>
<evidence type="ECO:0000313" key="2">
    <source>
        <dbReference type="EMBL" id="QDE39042.1"/>
    </source>
</evidence>
<evidence type="ECO:0000313" key="3">
    <source>
        <dbReference type="Proteomes" id="UP000316093"/>
    </source>
</evidence>
<sequence length="473" mass="48843">MNPLLINSAASTAATAWQDRLYASATRVSASAPATVAPKPTVLDGSATPPTDVTYGDPSKPVVDPSSDDALAARMQRNAASADSGSLFAGLGQALLGRFATDGANFVSDVVSTSAADAAISLGIRTASGATVSLSLSGTQSGLSVSLTSDRTLSDSERTAIASLARGFQDAVDGLGKVPPVLSLDGLMGADTSVLGSVDLHASVATAPGVHEAVALHVGSDARSLKVDGAAGSLALNLDMTQPATWGSRAQRDASVAAYLGKVGAAAIRGHADASLVAMFKDGFSQLNSHYPPTPTSASVRGSVRDLSATDHSVLTGLADFDASISQATHAPNPMRGDELDTFNYDVSQSTRLSGRNARDRHIDQSQTSHLKASFHESPWPGGHLNLTDKPGSQNYKYTEIDDSATSSTSIAYAKGELISATTSQASSQDTRVRTYMVAQLIDDIDTPSHHDTQRDLLPLLKTQAHDQALSSN</sequence>
<dbReference type="AlphaFoldDB" id="A0A4Y5Z192"/>
<organism evidence="2 3">
    <name type="scientific">Luteibacter pinisoli</name>
    <dbReference type="NCBI Taxonomy" id="2589080"/>
    <lineage>
        <taxon>Bacteria</taxon>
        <taxon>Pseudomonadati</taxon>
        <taxon>Pseudomonadota</taxon>
        <taxon>Gammaproteobacteria</taxon>
        <taxon>Lysobacterales</taxon>
        <taxon>Rhodanobacteraceae</taxon>
        <taxon>Luteibacter</taxon>
    </lineage>
</organism>
<evidence type="ECO:0000256" key="1">
    <source>
        <dbReference type="SAM" id="MobiDB-lite"/>
    </source>
</evidence>
<dbReference type="Proteomes" id="UP000316093">
    <property type="component" value="Chromosome"/>
</dbReference>
<name>A0A4Y5Z192_9GAMM</name>
<feature type="region of interest" description="Disordered" evidence="1">
    <location>
        <begin position="33"/>
        <end position="64"/>
    </location>
</feature>
<dbReference type="OrthoDB" id="5941093at2"/>
<dbReference type="KEGG" id="lpy:FIV34_07430"/>
<evidence type="ECO:0008006" key="4">
    <source>
        <dbReference type="Google" id="ProtNLM"/>
    </source>
</evidence>
<accession>A0A4Y5Z192</accession>
<protein>
    <recommendedName>
        <fullName evidence="4">Lactate dehydrogenase</fullName>
    </recommendedName>
</protein>
<reference evidence="2 3" key="1">
    <citation type="submission" date="2019-06" db="EMBL/GenBank/DDBJ databases">
        <title>A complete genome sequence for Luteibacter pinisoli MAH-14.</title>
        <authorList>
            <person name="Baltrus D.A."/>
        </authorList>
    </citation>
    <scope>NUCLEOTIDE SEQUENCE [LARGE SCALE GENOMIC DNA]</scope>
    <source>
        <strain evidence="2 3">MAH-14</strain>
    </source>
</reference>
<keyword evidence="3" id="KW-1185">Reference proteome</keyword>
<gene>
    <name evidence="2" type="ORF">FIV34_07430</name>
</gene>
<proteinExistence type="predicted"/>
<dbReference type="RefSeq" id="WP_139981153.1">
    <property type="nucleotide sequence ID" value="NZ_CP041046.1"/>
</dbReference>
<feature type="region of interest" description="Disordered" evidence="1">
    <location>
        <begin position="352"/>
        <end position="384"/>
    </location>
</feature>